<dbReference type="PaxDb" id="73239-Q7RPW3"/>
<protein>
    <submittedName>
        <fullName evidence="1">Uncharacterized protein</fullName>
    </submittedName>
</protein>
<dbReference type="InParanoid" id="Q7RPW3"/>
<reference evidence="1 2" key="1">
    <citation type="journal article" date="2002" name="Nature">
        <title>Genome sequence and comparative analysis of the model rodent malaria parasite Plasmodium yoelii yoelii.</title>
        <authorList>
            <person name="Carlton J.M."/>
            <person name="Angiuoli S.V."/>
            <person name="Suh B.B."/>
            <person name="Kooij T.W."/>
            <person name="Pertea M."/>
            <person name="Silva J.C."/>
            <person name="Ermolaeva M.D."/>
            <person name="Allen J.E."/>
            <person name="Selengut J.D."/>
            <person name="Koo H.L."/>
            <person name="Peterson J.D."/>
            <person name="Pop M."/>
            <person name="Kosack D.S."/>
            <person name="Shumway M.F."/>
            <person name="Bidwell S.L."/>
            <person name="Shallom S.J."/>
            <person name="van Aken S.E."/>
            <person name="Riedmuller S.B."/>
            <person name="Feldblyum T.V."/>
            <person name="Cho J.K."/>
            <person name="Quackenbush J."/>
            <person name="Sedegah M."/>
            <person name="Shoaibi A."/>
            <person name="Cummings L.M."/>
            <person name="Florens L."/>
            <person name="Yates J.R."/>
            <person name="Raine J.D."/>
            <person name="Sinden R.E."/>
            <person name="Harris M.A."/>
            <person name="Cunningham D.A."/>
            <person name="Preiser P.R."/>
            <person name="Bergman L.W."/>
            <person name="Vaidya A.B."/>
            <person name="van Lin L.H."/>
            <person name="Janse C.J."/>
            <person name="Waters A.P."/>
            <person name="Smith H.O."/>
            <person name="White O.R."/>
            <person name="Salzberg S.L."/>
            <person name="Venter J.C."/>
            <person name="Fraser C.M."/>
            <person name="Hoffman S.L."/>
            <person name="Gardner M.J."/>
            <person name="Carucci D.J."/>
        </authorList>
    </citation>
    <scope>NUCLEOTIDE SEQUENCE [LARGE SCALE GENOMIC DNA]</scope>
    <source>
        <strain evidence="1 2">17XNL</strain>
    </source>
</reference>
<proteinExistence type="predicted"/>
<sequence>MLIFSHDIPKYNDSKKYSIKNNLDLNESKDGNSKIQNSKK</sequence>
<evidence type="ECO:0000313" key="1">
    <source>
        <dbReference type="EMBL" id="EAA20645.1"/>
    </source>
</evidence>
<accession>Q7RPW3</accession>
<comment type="caution">
    <text evidence="1">The sequence shown here is derived from an EMBL/GenBank/DDBJ whole genome shotgun (WGS) entry which is preliminary data.</text>
</comment>
<keyword evidence="2" id="KW-1185">Reference proteome</keyword>
<dbReference type="Proteomes" id="UP000008553">
    <property type="component" value="Unassembled WGS sequence"/>
</dbReference>
<dbReference type="EMBL" id="AABL01000353">
    <property type="protein sequence ID" value="EAA20645.1"/>
    <property type="molecule type" value="Genomic_DNA"/>
</dbReference>
<name>Q7RPW3_PLAYO</name>
<organism evidence="1 2">
    <name type="scientific">Plasmodium yoelii yoelii</name>
    <dbReference type="NCBI Taxonomy" id="73239"/>
    <lineage>
        <taxon>Eukaryota</taxon>
        <taxon>Sar</taxon>
        <taxon>Alveolata</taxon>
        <taxon>Apicomplexa</taxon>
        <taxon>Aconoidasida</taxon>
        <taxon>Haemosporida</taxon>
        <taxon>Plasmodiidae</taxon>
        <taxon>Plasmodium</taxon>
        <taxon>Plasmodium (Vinckeia)</taxon>
    </lineage>
</organism>
<gene>
    <name evidence="1" type="ORF">PY01342</name>
</gene>
<evidence type="ECO:0000313" key="2">
    <source>
        <dbReference type="Proteomes" id="UP000008553"/>
    </source>
</evidence>
<dbReference type="AlphaFoldDB" id="Q7RPW3"/>